<keyword evidence="3 14" id="KW-0813">Transport</keyword>
<feature type="transmembrane region" description="Helical" evidence="15">
    <location>
        <begin position="172"/>
        <end position="192"/>
    </location>
</feature>
<keyword evidence="4 14" id="KW-1003">Cell membrane</keyword>
<evidence type="ECO:0000256" key="10">
    <source>
        <dbReference type="ARBA" id="ARBA00023136"/>
    </source>
</evidence>
<evidence type="ECO:0000256" key="7">
    <source>
        <dbReference type="ARBA" id="ARBA00022982"/>
    </source>
</evidence>
<protein>
    <recommendedName>
        <fullName evidence="14">Disulfide bond formation protein B</fullName>
    </recommendedName>
    <alternativeName>
        <fullName evidence="14">Disulfide oxidoreductase</fullName>
    </alternativeName>
</protein>
<comment type="function">
    <text evidence="14">Required for disulfide bond formation in some periplasmic proteins. Acts by oxidizing the DsbA protein.</text>
</comment>
<dbReference type="Pfam" id="PF02600">
    <property type="entry name" value="DsbB"/>
    <property type="match status" value="1"/>
</dbReference>
<keyword evidence="9 14" id="KW-0560">Oxidoreductase</keyword>
<reference evidence="16 17" key="1">
    <citation type="journal article" date="2013" name="Genome Announc.">
        <title>Draft Genome Sequence of Shewanella decolorationis S12, a Dye-Degrading Bacterium Isolated from a Wastewater Treatment Plant.</title>
        <authorList>
            <person name="Xu M."/>
            <person name="Fang Y."/>
            <person name="Liu J."/>
            <person name="Chen X."/>
            <person name="Sun G."/>
            <person name="Guo J."/>
            <person name="Hua Z."/>
            <person name="Tu Q."/>
            <person name="Wu L."/>
            <person name="Zhou J."/>
            <person name="Liu X."/>
        </authorList>
    </citation>
    <scope>NUCLEOTIDE SEQUENCE [LARGE SCALE GENOMIC DNA]</scope>
    <source>
        <strain evidence="16 17">S12</strain>
    </source>
</reference>
<name>A0ABP2Z9N6_9GAMM</name>
<dbReference type="NCBIfam" id="NF002485">
    <property type="entry name" value="PRK01749.1"/>
    <property type="match status" value="1"/>
</dbReference>
<keyword evidence="17" id="KW-1185">Reference proteome</keyword>
<evidence type="ECO:0000256" key="4">
    <source>
        <dbReference type="ARBA" id="ARBA00022475"/>
    </source>
</evidence>
<accession>A0ABP2Z9N6</accession>
<feature type="transmembrane region" description="Helical" evidence="15">
    <location>
        <begin position="98"/>
        <end position="119"/>
    </location>
</feature>
<feature type="transmembrane region" description="Helical" evidence="15">
    <location>
        <begin position="41"/>
        <end position="59"/>
    </location>
</feature>
<comment type="caution">
    <text evidence="14">Lacks conserved residue(s) required for the propagation of feature annotation.</text>
</comment>
<evidence type="ECO:0000256" key="1">
    <source>
        <dbReference type="ARBA" id="ARBA00004429"/>
    </source>
</evidence>
<evidence type="ECO:0000256" key="12">
    <source>
        <dbReference type="ARBA" id="ARBA00023186"/>
    </source>
</evidence>
<dbReference type="Gene3D" id="1.20.1550.10">
    <property type="entry name" value="DsbB-like"/>
    <property type="match status" value="1"/>
</dbReference>
<evidence type="ECO:0000313" key="16">
    <source>
        <dbReference type="EMBL" id="ESE42139.1"/>
    </source>
</evidence>
<comment type="caution">
    <text evidence="16">The sequence shown here is derived from an EMBL/GenBank/DDBJ whole genome shotgun (WGS) entry which is preliminary data.</text>
</comment>
<keyword evidence="6 14" id="KW-0812">Transmembrane</keyword>
<evidence type="ECO:0000256" key="3">
    <source>
        <dbReference type="ARBA" id="ARBA00022448"/>
    </source>
</evidence>
<keyword evidence="5" id="KW-0997">Cell inner membrane</keyword>
<dbReference type="PANTHER" id="PTHR36570:SF2">
    <property type="entry name" value="DISULFIDE BOND FORMATION PROTEIN B"/>
    <property type="match status" value="1"/>
</dbReference>
<dbReference type="SUPFAM" id="SSF158442">
    <property type="entry name" value="DsbB-like"/>
    <property type="match status" value="1"/>
</dbReference>
<evidence type="ECO:0000256" key="14">
    <source>
        <dbReference type="HAMAP-Rule" id="MF_00286"/>
    </source>
</evidence>
<evidence type="ECO:0000256" key="11">
    <source>
        <dbReference type="ARBA" id="ARBA00023157"/>
    </source>
</evidence>
<keyword evidence="11 14" id="KW-1015">Disulfide bond</keyword>
<evidence type="ECO:0000256" key="5">
    <source>
        <dbReference type="ARBA" id="ARBA00022519"/>
    </source>
</evidence>
<evidence type="ECO:0000256" key="6">
    <source>
        <dbReference type="ARBA" id="ARBA00022692"/>
    </source>
</evidence>
<keyword evidence="12 14" id="KW-0143">Chaperone</keyword>
<proteinExistence type="inferred from homology"/>
<feature type="transmembrane region" description="Helical" evidence="15">
    <location>
        <begin position="71"/>
        <end position="91"/>
    </location>
</feature>
<sequence>MTELYEFSKVKKTPYLRGRFLLIRSSLLTAFTRFAHSRASWFILTGSAIALEAAALYFQYVMKLDPCVMCIYQRLAVFGILASGLIGMTAPKFLIVRILGALGWAVSATWGLKLALALVDMQNNPSPFSTCSFLPEFPAWMPLHEWFPSVMLPTGMCTDVPWQFMGVTMAEWMVVAFSGYLVTLLLFIVPILSGSNKPSLYK</sequence>
<feature type="topological domain" description="Periplasmic" evidence="14">
    <location>
        <begin position="117"/>
        <end position="171"/>
    </location>
</feature>
<evidence type="ECO:0000256" key="9">
    <source>
        <dbReference type="ARBA" id="ARBA00023002"/>
    </source>
</evidence>
<organism evidence="16 17">
    <name type="scientific">Shewanella decolorationis S12</name>
    <dbReference type="NCBI Taxonomy" id="1353536"/>
    <lineage>
        <taxon>Bacteria</taxon>
        <taxon>Pseudomonadati</taxon>
        <taxon>Pseudomonadota</taxon>
        <taxon>Gammaproteobacteria</taxon>
        <taxon>Alteromonadales</taxon>
        <taxon>Shewanellaceae</taxon>
        <taxon>Shewanella</taxon>
    </lineage>
</organism>
<evidence type="ECO:0000313" key="17">
    <source>
        <dbReference type="Proteomes" id="UP000017548"/>
    </source>
</evidence>
<keyword evidence="13 14" id="KW-0676">Redox-active center</keyword>
<dbReference type="PANTHER" id="PTHR36570">
    <property type="entry name" value="DISULFIDE BOND FORMATION PROTEIN B"/>
    <property type="match status" value="1"/>
</dbReference>
<dbReference type="InterPro" id="IPR003752">
    <property type="entry name" value="DiS_bond_form_DsbB/BdbC"/>
</dbReference>
<evidence type="ECO:0000256" key="8">
    <source>
        <dbReference type="ARBA" id="ARBA00022989"/>
    </source>
</evidence>
<dbReference type="EMBL" id="AXZL01000055">
    <property type="protein sequence ID" value="ESE42139.1"/>
    <property type="molecule type" value="Genomic_DNA"/>
</dbReference>
<dbReference type="InterPro" id="IPR023380">
    <property type="entry name" value="DsbB-like_sf"/>
</dbReference>
<feature type="disulfide bond" description="Redox-active" evidence="14">
    <location>
        <begin position="67"/>
        <end position="70"/>
    </location>
</feature>
<feature type="topological domain" description="Periplasmic" evidence="14">
    <location>
        <begin position="58"/>
        <end position="75"/>
    </location>
</feature>
<comment type="subcellular location">
    <subcellularLocation>
        <location evidence="1">Cell inner membrane</location>
        <topology evidence="1">Multi-pass membrane protein</topology>
    </subcellularLocation>
    <subcellularLocation>
        <location evidence="14">Cell membrane</location>
        <topology evidence="14">Multi-pass membrane protein</topology>
    </subcellularLocation>
</comment>
<feature type="disulfide bond" description="Redox-active" evidence="14">
    <location>
        <begin position="131"/>
        <end position="157"/>
    </location>
</feature>
<dbReference type="HAMAP" id="MF_00286">
    <property type="entry name" value="DsbB"/>
    <property type="match status" value="1"/>
</dbReference>
<comment type="similarity">
    <text evidence="2 14">Belongs to the DsbB family.</text>
</comment>
<keyword evidence="7 14" id="KW-0249">Electron transport</keyword>
<dbReference type="InterPro" id="IPR050183">
    <property type="entry name" value="DsbB"/>
</dbReference>
<gene>
    <name evidence="14 16" type="primary">dsbB</name>
    <name evidence="16" type="ORF">SHD_1209</name>
</gene>
<feature type="topological domain" description="Cytoplasmic" evidence="14">
    <location>
        <begin position="191"/>
        <end position="202"/>
    </location>
</feature>
<dbReference type="InterPro" id="IPR022920">
    <property type="entry name" value="Disulphide_bond_form_DsbB"/>
</dbReference>
<feature type="topological domain" description="Cytoplasmic" evidence="14">
    <location>
        <begin position="1"/>
        <end position="40"/>
    </location>
</feature>
<keyword evidence="10 14" id="KW-0472">Membrane</keyword>
<evidence type="ECO:0000256" key="2">
    <source>
        <dbReference type="ARBA" id="ARBA00008823"/>
    </source>
</evidence>
<dbReference type="Proteomes" id="UP000017548">
    <property type="component" value="Unassembled WGS sequence"/>
</dbReference>
<keyword evidence="8 14" id="KW-1133">Transmembrane helix</keyword>
<evidence type="ECO:0000256" key="15">
    <source>
        <dbReference type="SAM" id="Phobius"/>
    </source>
</evidence>
<evidence type="ECO:0000256" key="13">
    <source>
        <dbReference type="ARBA" id="ARBA00023284"/>
    </source>
</evidence>